<name>A0A9N9E081_9GLOM</name>
<evidence type="ECO:0000313" key="2">
    <source>
        <dbReference type="Proteomes" id="UP000789396"/>
    </source>
</evidence>
<dbReference type="SUPFAM" id="SSF46689">
    <property type="entry name" value="Homeodomain-like"/>
    <property type="match status" value="1"/>
</dbReference>
<gene>
    <name evidence="1" type="ORF">RFULGI_LOCUS8805</name>
</gene>
<proteinExistence type="predicted"/>
<accession>A0A9N9E081</accession>
<comment type="caution">
    <text evidence="1">The sequence shown here is derived from an EMBL/GenBank/DDBJ whole genome shotgun (WGS) entry which is preliminary data.</text>
</comment>
<dbReference type="Proteomes" id="UP000789396">
    <property type="component" value="Unassembled WGS sequence"/>
</dbReference>
<dbReference type="InterPro" id="IPR036397">
    <property type="entry name" value="RNaseH_sf"/>
</dbReference>
<reference evidence="1" key="1">
    <citation type="submission" date="2021-06" db="EMBL/GenBank/DDBJ databases">
        <authorList>
            <person name="Kallberg Y."/>
            <person name="Tangrot J."/>
            <person name="Rosling A."/>
        </authorList>
    </citation>
    <scope>NUCLEOTIDE SEQUENCE</scope>
    <source>
        <strain evidence="1">IN212</strain>
    </source>
</reference>
<dbReference type="AlphaFoldDB" id="A0A9N9E081"/>
<dbReference type="Gene3D" id="3.30.420.10">
    <property type="entry name" value="Ribonuclease H-like superfamily/Ribonuclease H"/>
    <property type="match status" value="1"/>
</dbReference>
<protein>
    <submittedName>
        <fullName evidence="1">1547_t:CDS:1</fullName>
    </submittedName>
</protein>
<dbReference type="OrthoDB" id="2424778at2759"/>
<feature type="non-terminal residue" evidence="1">
    <location>
        <position position="169"/>
    </location>
</feature>
<dbReference type="EMBL" id="CAJVPZ010014677">
    <property type="protein sequence ID" value="CAG8659815.1"/>
    <property type="molecule type" value="Genomic_DNA"/>
</dbReference>
<dbReference type="InterPro" id="IPR009057">
    <property type="entry name" value="Homeodomain-like_sf"/>
</dbReference>
<sequence length="169" mass="19536">AWTMGISPSTVSKIVKKFKEIGKIDDLPRSGRPKIFSSDEEKLIYEMIILGQCETAVDVYAKFCCKTNKEMLVETIRNILRRNGYVSRVKKRRSALTDQHKIECGHIELVERTLNLAEYINILKDCLLNVLESCEHDEDEMIFQYDNAKIHTLIATKAWLKDNNITVLE</sequence>
<keyword evidence="2" id="KW-1185">Reference proteome</keyword>
<dbReference type="GO" id="GO:0003676">
    <property type="term" value="F:nucleic acid binding"/>
    <property type="evidence" value="ECO:0007669"/>
    <property type="project" value="InterPro"/>
</dbReference>
<evidence type="ECO:0000313" key="1">
    <source>
        <dbReference type="EMBL" id="CAG8659815.1"/>
    </source>
</evidence>
<organism evidence="1 2">
    <name type="scientific">Racocetra fulgida</name>
    <dbReference type="NCBI Taxonomy" id="60492"/>
    <lineage>
        <taxon>Eukaryota</taxon>
        <taxon>Fungi</taxon>
        <taxon>Fungi incertae sedis</taxon>
        <taxon>Mucoromycota</taxon>
        <taxon>Glomeromycotina</taxon>
        <taxon>Glomeromycetes</taxon>
        <taxon>Diversisporales</taxon>
        <taxon>Gigasporaceae</taxon>
        <taxon>Racocetra</taxon>
    </lineage>
</organism>